<feature type="domain" description="Pesticidal crystal protein Cry22Aa Ig-like" evidence="2">
    <location>
        <begin position="44"/>
        <end position="115"/>
    </location>
</feature>
<evidence type="ECO:0000256" key="1">
    <source>
        <dbReference type="SAM" id="SignalP"/>
    </source>
</evidence>
<keyword evidence="4" id="KW-1185">Reference proteome</keyword>
<dbReference type="InterPro" id="IPR032179">
    <property type="entry name" value="Cry22Aa_Ig-like"/>
</dbReference>
<feature type="chain" id="PRO_5023122696" evidence="1">
    <location>
        <begin position="24"/>
        <end position="251"/>
    </location>
</feature>
<accession>A0A5B9FQZ6</accession>
<proteinExistence type="predicted"/>
<dbReference type="Proteomes" id="UP000321222">
    <property type="component" value="Chromosome"/>
</dbReference>
<feature type="signal peptide" evidence="1">
    <location>
        <begin position="1"/>
        <end position="23"/>
    </location>
</feature>
<sequence>MKIIYKTLKAGLLLSLAVLTSCGYEDPVDSKVTYYPIIEVNGGDVLLNLGDSYTDPGAVATIDEEEVPVDIRFVGRYRNNVSTTLDTNIADIYTQEYSATNEDGFSGTSTRQVIVANTGDLVNSIEGLYTSTVFRNGTQGSPASAYTDIEYMLIWKNADGSYQISDSFGGWYLFGRAIDFSETPGGIIVANDIPSNDFSFPGTQTNRYFGGSAEITDLTVDPVTKTLVLTTVWNVSGTTYTFESQLTQVQF</sequence>
<dbReference type="Gene3D" id="2.60.40.10">
    <property type="entry name" value="Immunoglobulins"/>
    <property type="match status" value="1"/>
</dbReference>
<keyword evidence="1" id="KW-0732">Signal</keyword>
<dbReference type="RefSeq" id="WP_147582934.1">
    <property type="nucleotide sequence ID" value="NZ_CP042831.1"/>
</dbReference>
<evidence type="ECO:0000313" key="3">
    <source>
        <dbReference type="EMBL" id="QEE49394.1"/>
    </source>
</evidence>
<dbReference type="KEGG" id="fak:FUA48_07310"/>
<dbReference type="InterPro" id="IPR013783">
    <property type="entry name" value="Ig-like_fold"/>
</dbReference>
<gene>
    <name evidence="3" type="ORF">FUA48_07310</name>
</gene>
<evidence type="ECO:0000259" key="2">
    <source>
        <dbReference type="Pfam" id="PF16403"/>
    </source>
</evidence>
<organism evidence="3 4">
    <name type="scientific">Flavobacterium alkalisoli</name>
    <dbReference type="NCBI Taxonomy" id="2602769"/>
    <lineage>
        <taxon>Bacteria</taxon>
        <taxon>Pseudomonadati</taxon>
        <taxon>Bacteroidota</taxon>
        <taxon>Flavobacteriia</taxon>
        <taxon>Flavobacteriales</taxon>
        <taxon>Flavobacteriaceae</taxon>
        <taxon>Flavobacterium</taxon>
    </lineage>
</organism>
<name>A0A5B9FQZ6_9FLAO</name>
<evidence type="ECO:0000313" key="4">
    <source>
        <dbReference type="Proteomes" id="UP000321222"/>
    </source>
</evidence>
<dbReference type="AlphaFoldDB" id="A0A5B9FQZ6"/>
<reference evidence="3 4" key="1">
    <citation type="submission" date="2019-08" db="EMBL/GenBank/DDBJ databases">
        <title>Flavobacterium alkalisoli sp. nov., isolated from rhizosphere soil of Suaeda salsa.</title>
        <authorList>
            <person name="Sun J.-Q."/>
            <person name="Xu L."/>
        </authorList>
    </citation>
    <scope>NUCLEOTIDE SEQUENCE [LARGE SCALE GENOMIC DNA]</scope>
    <source>
        <strain evidence="3 4">XS-5</strain>
    </source>
</reference>
<dbReference type="EMBL" id="CP042831">
    <property type="protein sequence ID" value="QEE49394.1"/>
    <property type="molecule type" value="Genomic_DNA"/>
</dbReference>
<dbReference type="PROSITE" id="PS51257">
    <property type="entry name" value="PROKAR_LIPOPROTEIN"/>
    <property type="match status" value="1"/>
</dbReference>
<dbReference type="OrthoDB" id="1423116at2"/>
<dbReference type="Pfam" id="PF16403">
    <property type="entry name" value="Bact_surface_Ig-like"/>
    <property type="match status" value="1"/>
</dbReference>
<protein>
    <submittedName>
        <fullName evidence="3">DUF5011 domain-containing protein</fullName>
    </submittedName>
</protein>